<sequence>MTIRVLHIVGDHIFIIYNCHRDSLAVSLADRGGVGDATHHESLACIYVIFKLLFDASGSSAKQFGLGISHEQSATLATSGSCRPWPATMSISLDNSLVLYTLQTLKDEVDSPLEVSSSKTVRPGDDDSLLESLQELSSKAVSFSTFITTANRLTAQSNYVTSIEWRAAPQNCAGHEYVVLYVSSSPRVPPCLAIRLDRYGKLGIRGRWWNRTPWSLKPNDTRAATTVLAGPVGHEVADPSKGECFQKYQYWTHALPSTELISDLKRSLENARRDTCTVVNESLRRYESNGLYLPNAKIGRRWADSRGLEYVHADIANVLAEAMDTGILRCMLQSFCVRFSPSWLVPFVPHKNVQVRQEYGRIIEDYRTRLWNIIDSCPGLDSEARARLRTSWGVKEPPVPPSILIQLLNRSLSDQALISPYMPIATLSDVASRLDTICSVMPESGATTFMCRLYARTLVGRFPDELWHGYTTSTPPTPVSLMRATWKRAKDSEIFWVFFDIIVQWLIFLFLIPVEGVSGAWVLVLPFIHAWIQIPLWIKERKFWRRLWRVYDGSPVQAEGEPWHHDDDPMLRHSKTSSYGDNTARIALDTAEIGLEVFREH</sequence>
<dbReference type="AlphaFoldDB" id="A0A8H7LIZ6"/>
<evidence type="ECO:0000256" key="1">
    <source>
        <dbReference type="SAM" id="Phobius"/>
    </source>
</evidence>
<evidence type="ECO:0000313" key="3">
    <source>
        <dbReference type="Proteomes" id="UP000650582"/>
    </source>
</evidence>
<proteinExistence type="predicted"/>
<feature type="transmembrane region" description="Helical" evidence="1">
    <location>
        <begin position="520"/>
        <end position="538"/>
    </location>
</feature>
<organism evidence="2 3">
    <name type="scientific">Rhizoctonia solani</name>
    <dbReference type="NCBI Taxonomy" id="456999"/>
    <lineage>
        <taxon>Eukaryota</taxon>
        <taxon>Fungi</taxon>
        <taxon>Dikarya</taxon>
        <taxon>Basidiomycota</taxon>
        <taxon>Agaricomycotina</taxon>
        <taxon>Agaricomycetes</taxon>
        <taxon>Cantharellales</taxon>
        <taxon>Ceratobasidiaceae</taxon>
        <taxon>Rhizoctonia</taxon>
    </lineage>
</organism>
<dbReference type="Proteomes" id="UP000650582">
    <property type="component" value="Unassembled WGS sequence"/>
</dbReference>
<gene>
    <name evidence="2" type="ORF">RHS04_04306</name>
</gene>
<protein>
    <submittedName>
        <fullName evidence="2">Uncharacterized protein</fullName>
    </submittedName>
</protein>
<keyword evidence="1" id="KW-0472">Membrane</keyword>
<keyword evidence="1" id="KW-1133">Transmembrane helix</keyword>
<reference evidence="2" key="1">
    <citation type="submission" date="2020-09" db="EMBL/GenBank/DDBJ databases">
        <title>Comparative genome analyses of four rice-infecting Rhizoctonia solani isolates reveal extensive enrichment of homogalacturonan modification genes.</title>
        <authorList>
            <person name="Lee D.-Y."/>
            <person name="Jeon J."/>
            <person name="Kim K.-T."/>
            <person name="Cheong K."/>
            <person name="Song H."/>
            <person name="Choi G."/>
            <person name="Ko J."/>
            <person name="Opiyo S.O."/>
            <person name="Zuo S."/>
            <person name="Madhav S."/>
            <person name="Lee Y.-H."/>
            <person name="Wang G.-L."/>
        </authorList>
    </citation>
    <scope>NUCLEOTIDE SEQUENCE</scope>
    <source>
        <strain evidence="2">AG1-IA YN-7</strain>
    </source>
</reference>
<name>A0A8H7LIZ6_9AGAM</name>
<feature type="transmembrane region" description="Helical" evidence="1">
    <location>
        <begin position="494"/>
        <end position="514"/>
    </location>
</feature>
<evidence type="ECO:0000313" key="2">
    <source>
        <dbReference type="EMBL" id="KAF8679438.1"/>
    </source>
</evidence>
<keyword evidence="1" id="KW-0812">Transmembrane</keyword>
<accession>A0A8H7LIZ6</accession>
<comment type="caution">
    <text evidence="2">The sequence shown here is derived from an EMBL/GenBank/DDBJ whole genome shotgun (WGS) entry which is preliminary data.</text>
</comment>
<dbReference type="EMBL" id="JACYCC010000037">
    <property type="protein sequence ID" value="KAF8679438.1"/>
    <property type="molecule type" value="Genomic_DNA"/>
</dbReference>